<keyword evidence="2" id="KW-1185">Reference proteome</keyword>
<reference evidence="2" key="1">
    <citation type="submission" date="2021-01" db="EMBL/GenBank/DDBJ databases">
        <title>Caligus Genome Assembly.</title>
        <authorList>
            <person name="Gallardo-Escarate C."/>
        </authorList>
    </citation>
    <scope>NUCLEOTIDE SEQUENCE [LARGE SCALE GENOMIC DNA]</scope>
</reference>
<proteinExistence type="predicted"/>
<dbReference type="Gene3D" id="3.30.420.10">
    <property type="entry name" value="Ribonuclease H-like superfamily/Ribonuclease H"/>
    <property type="match status" value="1"/>
</dbReference>
<dbReference type="GO" id="GO:0003676">
    <property type="term" value="F:nucleic acid binding"/>
    <property type="evidence" value="ECO:0007669"/>
    <property type="project" value="InterPro"/>
</dbReference>
<dbReference type="EMBL" id="CP045900">
    <property type="protein sequence ID" value="QQP42492.1"/>
    <property type="molecule type" value="Genomic_DNA"/>
</dbReference>
<name>A0A7T8K0Y2_CALRO</name>
<evidence type="ECO:0000313" key="2">
    <source>
        <dbReference type="Proteomes" id="UP000595437"/>
    </source>
</evidence>
<dbReference type="OrthoDB" id="6368480at2759"/>
<dbReference type="Proteomes" id="UP000595437">
    <property type="component" value="Chromosome 11"/>
</dbReference>
<evidence type="ECO:0000313" key="1">
    <source>
        <dbReference type="EMBL" id="QQP42492.1"/>
    </source>
</evidence>
<dbReference type="PANTHER" id="PTHR46068">
    <property type="entry name" value="PROTEIN CBG27172"/>
    <property type="match status" value="1"/>
</dbReference>
<organism evidence="1 2">
    <name type="scientific">Caligus rogercresseyi</name>
    <name type="common">Sea louse</name>
    <dbReference type="NCBI Taxonomy" id="217165"/>
    <lineage>
        <taxon>Eukaryota</taxon>
        <taxon>Metazoa</taxon>
        <taxon>Ecdysozoa</taxon>
        <taxon>Arthropoda</taxon>
        <taxon>Crustacea</taxon>
        <taxon>Multicrustacea</taxon>
        <taxon>Hexanauplia</taxon>
        <taxon>Copepoda</taxon>
        <taxon>Siphonostomatoida</taxon>
        <taxon>Caligidae</taxon>
        <taxon>Caligus</taxon>
    </lineage>
</organism>
<dbReference type="AlphaFoldDB" id="A0A7T8K0Y2"/>
<protein>
    <submittedName>
        <fullName evidence="1">LOC100902024</fullName>
    </submittedName>
</protein>
<gene>
    <name evidence="1" type="ORF">FKW44_017178</name>
</gene>
<dbReference type="PANTHER" id="PTHR46068:SF1">
    <property type="entry name" value="TRANSPOSASE IS30-LIKE HTH DOMAIN-CONTAINING PROTEIN"/>
    <property type="match status" value="1"/>
</dbReference>
<feature type="non-terminal residue" evidence="1">
    <location>
        <position position="1"/>
    </location>
</feature>
<accession>A0A7T8K0Y2</accession>
<sequence>MEAKRMSVSTLLDAGWTKTVISNHLKCARSFPKKNNPTIIKNLLKRNPTKSMSAVAKNLGIHKTNVSKEVKKMGGKSLRLVKRPLLTQKQRERRLQRSKKLLSSLKSNGCRIIFFSDEKFFTVDPFVNRQNDRFVEFEDAQEDDSRRFHTTTKHPASLMMLGVVAYTADYINVMRQKPFLGSRRLLVIVHMISSRRGACTYLQSHSNLHGRKFEFLGKGYVFLPLEESPNKIMVREEHCDTSTDVGAWIAKNGGEDVWSLDNDSRIVTCRLCQYEVVLSKMRNIVRHARSTIHLRNWGIFQNNRIQADPLSSDFTSDMTTMLVSCNIPFGVVQHPNFVAFMAKYTNRVVPSRFTLTRSMESKSPVILSKIKEEVEGKDIFMALDERQRSMTAVLIGPLDGHFLGRPYLINLEDVKKADNETMTNVAVSSIRNVFGSEFQRERLKIFITDGAAYCIKAAENLRDHYPRMIHVTCLAHGLNR</sequence>
<dbReference type="InterPro" id="IPR036397">
    <property type="entry name" value="RNaseH_sf"/>
</dbReference>